<dbReference type="PANTHER" id="PTHR23272">
    <property type="entry name" value="BED FINGER-RELATED"/>
    <property type="match status" value="1"/>
</dbReference>
<protein>
    <recommendedName>
        <fullName evidence="1">hAT-like transposase RNase-H fold domain-containing protein</fullName>
    </recommendedName>
</protein>
<dbReference type="AlphaFoldDB" id="A0A835IF49"/>
<accession>A0A835IF49</accession>
<organism evidence="2 3">
    <name type="scientific">Coptis chinensis</name>
    <dbReference type="NCBI Taxonomy" id="261450"/>
    <lineage>
        <taxon>Eukaryota</taxon>
        <taxon>Viridiplantae</taxon>
        <taxon>Streptophyta</taxon>
        <taxon>Embryophyta</taxon>
        <taxon>Tracheophyta</taxon>
        <taxon>Spermatophyta</taxon>
        <taxon>Magnoliopsida</taxon>
        <taxon>Ranunculales</taxon>
        <taxon>Ranunculaceae</taxon>
        <taxon>Coptidoideae</taxon>
        <taxon>Coptis</taxon>
    </lineage>
</organism>
<dbReference type="Proteomes" id="UP000631114">
    <property type="component" value="Unassembled WGS sequence"/>
</dbReference>
<dbReference type="SUPFAM" id="SSF53098">
    <property type="entry name" value="Ribonuclease H-like"/>
    <property type="match status" value="1"/>
</dbReference>
<proteinExistence type="predicted"/>
<dbReference type="PANTHER" id="PTHR23272:SF52">
    <property type="entry name" value="ZINC FINGER BED DOMAIN-CONTAINING PROTEIN DAYSLEEPER"/>
    <property type="match status" value="1"/>
</dbReference>
<evidence type="ECO:0000313" key="3">
    <source>
        <dbReference type="Proteomes" id="UP000631114"/>
    </source>
</evidence>
<gene>
    <name evidence="2" type="ORF">IFM89_029982</name>
</gene>
<dbReference type="InterPro" id="IPR012337">
    <property type="entry name" value="RNaseH-like_sf"/>
</dbReference>
<comment type="caution">
    <text evidence="2">The sequence shown here is derived from an EMBL/GenBank/DDBJ whole genome shotgun (WGS) entry which is preliminary data.</text>
</comment>
<feature type="domain" description="hAT-like transposase RNase-H fold" evidence="1">
    <location>
        <begin position="261"/>
        <end position="359"/>
    </location>
</feature>
<evidence type="ECO:0000259" key="1">
    <source>
        <dbReference type="Pfam" id="PF14372"/>
    </source>
</evidence>
<dbReference type="OrthoDB" id="2610923at2759"/>
<dbReference type="InterPro" id="IPR025525">
    <property type="entry name" value="hAT-like_transposase_RNase-H"/>
</dbReference>
<name>A0A835IF49_9MAGN</name>
<reference evidence="2 3" key="1">
    <citation type="submission" date="2020-10" db="EMBL/GenBank/DDBJ databases">
        <title>The Coptis chinensis genome and diversification of protoberbering-type alkaloids.</title>
        <authorList>
            <person name="Wang B."/>
            <person name="Shu S."/>
            <person name="Song C."/>
            <person name="Liu Y."/>
        </authorList>
    </citation>
    <scope>NUCLEOTIDE SEQUENCE [LARGE SCALE GENOMIC DNA]</scope>
    <source>
        <strain evidence="2">HL-2020</strain>
        <tissue evidence="2">Leaf</tissue>
    </source>
</reference>
<dbReference type="Pfam" id="PF14372">
    <property type="entry name" value="hAT-like_RNase-H"/>
    <property type="match status" value="1"/>
</dbReference>
<dbReference type="EMBL" id="JADFTS010000003">
    <property type="protein sequence ID" value="KAF9616521.1"/>
    <property type="molecule type" value="Genomic_DNA"/>
</dbReference>
<keyword evidence="3" id="KW-1185">Reference proteome</keyword>
<dbReference type="GO" id="GO:0003677">
    <property type="term" value="F:DNA binding"/>
    <property type="evidence" value="ECO:0007669"/>
    <property type="project" value="InterPro"/>
</dbReference>
<evidence type="ECO:0000313" key="2">
    <source>
        <dbReference type="EMBL" id="KAF9616521.1"/>
    </source>
</evidence>
<sequence>MHTRQFKVLAMFCVVESGDNRRRIKSTSRGLWLTNIAPYAAKGIHYVVGVSLGDCRNAELGDWKLNRRILNVVMVPSPHSGDALSHAVGVCLGDWGLENKLFTLTLDKSITNDSDPGSLRGYLSVKNTNILNGQLLIESCYAHVLSNVAQDALRAMEGIINKVRESVKFVKTSQAQEEKFVELKQQLQVPSMKSLSFDDQTQWDSTYLMLVAAVELKEVFSCLDTADPEYRLAPSMEEWKQVEALCTYLKLLYDAAKVLTGTPYPTANVYFHEVWKLQLELSHAATSEDTFVSNLTGPLKEKFDEYWNGCRLVLAMAVVMDPRFKMKLVEFSFAKIYGEEAGTYVKIVDESIHELFSEYVVQPLLLTAGFMELENGGGDETVNESATEMVNEEATEVATETATEITNETTNETADETVNEMADETADEMADEMAIEKIDPPLVSPKV</sequence>